<keyword evidence="4" id="KW-1185">Reference proteome</keyword>
<name>A0A6A6GTH2_VIRVR</name>
<organism evidence="3 4">
    <name type="scientific">Viridothelium virens</name>
    <name type="common">Speckled blister lichen</name>
    <name type="synonym">Trypethelium virens</name>
    <dbReference type="NCBI Taxonomy" id="1048519"/>
    <lineage>
        <taxon>Eukaryota</taxon>
        <taxon>Fungi</taxon>
        <taxon>Dikarya</taxon>
        <taxon>Ascomycota</taxon>
        <taxon>Pezizomycotina</taxon>
        <taxon>Dothideomycetes</taxon>
        <taxon>Dothideomycetes incertae sedis</taxon>
        <taxon>Trypetheliales</taxon>
        <taxon>Trypetheliaceae</taxon>
        <taxon>Viridothelium</taxon>
    </lineage>
</organism>
<evidence type="ECO:0000313" key="4">
    <source>
        <dbReference type="Proteomes" id="UP000800092"/>
    </source>
</evidence>
<feature type="domain" description="DDE-1" evidence="2">
    <location>
        <begin position="2"/>
        <end position="115"/>
    </location>
</feature>
<dbReference type="Pfam" id="PF03184">
    <property type="entry name" value="DDE_1"/>
    <property type="match status" value="1"/>
</dbReference>
<evidence type="ECO:0000259" key="2">
    <source>
        <dbReference type="Pfam" id="PF03184"/>
    </source>
</evidence>
<proteinExistence type="predicted"/>
<evidence type="ECO:0000256" key="1">
    <source>
        <dbReference type="SAM" id="MobiDB-lite"/>
    </source>
</evidence>
<feature type="region of interest" description="Disordered" evidence="1">
    <location>
        <begin position="157"/>
        <end position="214"/>
    </location>
</feature>
<gene>
    <name evidence="3" type="ORF">EV356DRAFT_539869</name>
</gene>
<dbReference type="AlphaFoldDB" id="A0A6A6GTH2"/>
<sequence>MIWPATTHRSNWSTFPTPGWHYACSKSGYTDSFISLQWLKFVYDPQNKERANQEPRVLICDGFGAHKFLEILEFCLMNNILLCRIPSYTSHKLQLCDIGVFAPLKTAYRDQVERLERGAVNHFTALYSPARDKAFTKKKNIASAWAASGLFPFNPDTVLRQTPKPPAEPPIPDTRVCKSGIGPYPQGEVRQAPSTSESLTSYKLNPDQRRCSSR</sequence>
<reference evidence="3" key="1">
    <citation type="journal article" date="2020" name="Stud. Mycol.">
        <title>101 Dothideomycetes genomes: a test case for predicting lifestyles and emergence of pathogens.</title>
        <authorList>
            <person name="Haridas S."/>
            <person name="Albert R."/>
            <person name="Binder M."/>
            <person name="Bloem J."/>
            <person name="Labutti K."/>
            <person name="Salamov A."/>
            <person name="Andreopoulos B."/>
            <person name="Baker S."/>
            <person name="Barry K."/>
            <person name="Bills G."/>
            <person name="Bluhm B."/>
            <person name="Cannon C."/>
            <person name="Castanera R."/>
            <person name="Culley D."/>
            <person name="Daum C."/>
            <person name="Ezra D."/>
            <person name="Gonzalez J."/>
            <person name="Henrissat B."/>
            <person name="Kuo A."/>
            <person name="Liang C."/>
            <person name="Lipzen A."/>
            <person name="Lutzoni F."/>
            <person name="Magnuson J."/>
            <person name="Mondo S."/>
            <person name="Nolan M."/>
            <person name="Ohm R."/>
            <person name="Pangilinan J."/>
            <person name="Park H.-J."/>
            <person name="Ramirez L."/>
            <person name="Alfaro M."/>
            <person name="Sun H."/>
            <person name="Tritt A."/>
            <person name="Yoshinaga Y."/>
            <person name="Zwiers L.-H."/>
            <person name="Turgeon B."/>
            <person name="Goodwin S."/>
            <person name="Spatafora J."/>
            <person name="Crous P."/>
            <person name="Grigoriev I."/>
        </authorList>
    </citation>
    <scope>NUCLEOTIDE SEQUENCE</scope>
    <source>
        <strain evidence="3">Tuck. ex Michener</strain>
    </source>
</reference>
<dbReference type="OrthoDB" id="4357141at2759"/>
<dbReference type="Proteomes" id="UP000800092">
    <property type="component" value="Unassembled WGS sequence"/>
</dbReference>
<accession>A0A6A6GTH2</accession>
<feature type="compositionally biased region" description="Polar residues" evidence="1">
    <location>
        <begin position="192"/>
        <end position="203"/>
    </location>
</feature>
<evidence type="ECO:0000313" key="3">
    <source>
        <dbReference type="EMBL" id="KAF2229082.1"/>
    </source>
</evidence>
<protein>
    <submittedName>
        <fullName evidence="3">DDE-domain-containing protein</fullName>
    </submittedName>
</protein>
<dbReference type="GO" id="GO:0003676">
    <property type="term" value="F:nucleic acid binding"/>
    <property type="evidence" value="ECO:0007669"/>
    <property type="project" value="InterPro"/>
</dbReference>
<dbReference type="EMBL" id="ML991876">
    <property type="protein sequence ID" value="KAF2229082.1"/>
    <property type="molecule type" value="Genomic_DNA"/>
</dbReference>
<dbReference type="InterPro" id="IPR004875">
    <property type="entry name" value="DDE_SF_endonuclease_dom"/>
</dbReference>
<feature type="compositionally biased region" description="Pro residues" evidence="1">
    <location>
        <begin position="163"/>
        <end position="172"/>
    </location>
</feature>